<accession>A0ABW0HCZ3</accession>
<evidence type="ECO:0000313" key="2">
    <source>
        <dbReference type="Proteomes" id="UP001596104"/>
    </source>
</evidence>
<comment type="caution">
    <text evidence="1">The sequence shown here is derived from an EMBL/GenBank/DDBJ whole genome shotgun (WGS) entry which is preliminary data.</text>
</comment>
<dbReference type="RefSeq" id="WP_377009898.1">
    <property type="nucleotide sequence ID" value="NZ_JBHSLV010000031.1"/>
</dbReference>
<gene>
    <name evidence="1" type="ORF">ACFPPC_17975</name>
</gene>
<keyword evidence="2" id="KW-1185">Reference proteome</keyword>
<sequence>MAAERQQEQAPAYPTDADVDAVIAEAKGDAREAVRMLLADLDALARDHNASVSHGYVYGRLAVVRGRTGGADE</sequence>
<dbReference type="EMBL" id="JBHSLV010000031">
    <property type="protein sequence ID" value="MFC5394530.1"/>
    <property type="molecule type" value="Genomic_DNA"/>
</dbReference>
<reference evidence="2" key="1">
    <citation type="journal article" date="2019" name="Int. J. Syst. Evol. Microbiol.">
        <title>The Global Catalogue of Microorganisms (GCM) 10K type strain sequencing project: providing services to taxonomists for standard genome sequencing and annotation.</title>
        <authorList>
            <consortium name="The Broad Institute Genomics Platform"/>
            <consortium name="The Broad Institute Genome Sequencing Center for Infectious Disease"/>
            <person name="Wu L."/>
            <person name="Ma J."/>
        </authorList>
    </citation>
    <scope>NUCLEOTIDE SEQUENCE [LARGE SCALE GENOMIC DNA]</scope>
    <source>
        <strain evidence="2">CGMCC 1.16326</strain>
    </source>
</reference>
<name>A0ABW0HCZ3_9HYPH</name>
<organism evidence="1 2">
    <name type="scientific">Bosea vestrisii</name>
    <dbReference type="NCBI Taxonomy" id="151416"/>
    <lineage>
        <taxon>Bacteria</taxon>
        <taxon>Pseudomonadati</taxon>
        <taxon>Pseudomonadota</taxon>
        <taxon>Alphaproteobacteria</taxon>
        <taxon>Hyphomicrobiales</taxon>
        <taxon>Boseaceae</taxon>
        <taxon>Bosea</taxon>
    </lineage>
</organism>
<evidence type="ECO:0000313" key="1">
    <source>
        <dbReference type="EMBL" id="MFC5394530.1"/>
    </source>
</evidence>
<protein>
    <submittedName>
        <fullName evidence="1">Uncharacterized protein</fullName>
    </submittedName>
</protein>
<proteinExistence type="predicted"/>
<dbReference type="Proteomes" id="UP001596104">
    <property type="component" value="Unassembled WGS sequence"/>
</dbReference>